<protein>
    <submittedName>
        <fullName evidence="2">Uncharacterized protein</fullName>
    </submittedName>
</protein>
<reference evidence="2" key="1">
    <citation type="submission" date="2016-11" db="UniProtKB">
        <authorList>
            <consortium name="WormBaseParasite"/>
        </authorList>
    </citation>
    <scope>IDENTIFICATION</scope>
</reference>
<proteinExistence type="predicted"/>
<evidence type="ECO:0000313" key="1">
    <source>
        <dbReference type="Proteomes" id="UP000095287"/>
    </source>
</evidence>
<dbReference type="AlphaFoldDB" id="A0A1I7Y317"/>
<evidence type="ECO:0000313" key="2">
    <source>
        <dbReference type="WBParaSite" id="L893_g12235.t1"/>
    </source>
</evidence>
<dbReference type="Proteomes" id="UP000095287">
    <property type="component" value="Unplaced"/>
</dbReference>
<accession>A0A1I7Y317</accession>
<keyword evidence="1" id="KW-1185">Reference proteome</keyword>
<organism evidence="1 2">
    <name type="scientific">Steinernema glaseri</name>
    <dbReference type="NCBI Taxonomy" id="37863"/>
    <lineage>
        <taxon>Eukaryota</taxon>
        <taxon>Metazoa</taxon>
        <taxon>Ecdysozoa</taxon>
        <taxon>Nematoda</taxon>
        <taxon>Chromadorea</taxon>
        <taxon>Rhabditida</taxon>
        <taxon>Tylenchina</taxon>
        <taxon>Panagrolaimomorpha</taxon>
        <taxon>Strongyloidoidea</taxon>
        <taxon>Steinernematidae</taxon>
        <taxon>Steinernema</taxon>
    </lineage>
</organism>
<name>A0A1I7Y317_9BILA</name>
<dbReference type="WBParaSite" id="L893_g12235.t1">
    <property type="protein sequence ID" value="L893_g12235.t1"/>
    <property type="gene ID" value="L893_g12235"/>
</dbReference>
<sequence length="114" mass="13426">MSHPPIPPSYQRIPIRIPIFQQIFFKSPLDVLQLTQQHTKRRPQPSVRLLLMDDTNGDAERMRRRTHPCALQRRISIGMKQRFEASLCAAERLMKRRRTPTLYLSLMNKSSSEI</sequence>